<dbReference type="EMBL" id="JAMTCO010000013">
    <property type="protein sequence ID" value="MCP2272643.1"/>
    <property type="molecule type" value="Genomic_DNA"/>
</dbReference>
<keyword evidence="5" id="KW-0862">Zinc</keyword>
<organism evidence="9 10">
    <name type="scientific">Actinokineospora diospyrosa</name>
    <dbReference type="NCBI Taxonomy" id="103728"/>
    <lineage>
        <taxon>Bacteria</taxon>
        <taxon>Bacillati</taxon>
        <taxon>Actinomycetota</taxon>
        <taxon>Actinomycetes</taxon>
        <taxon>Pseudonocardiales</taxon>
        <taxon>Pseudonocardiaceae</taxon>
        <taxon>Actinokineospora</taxon>
    </lineage>
</organism>
<dbReference type="InterPro" id="IPR001915">
    <property type="entry name" value="Peptidase_M48"/>
</dbReference>
<evidence type="ECO:0000313" key="10">
    <source>
        <dbReference type="Proteomes" id="UP001205185"/>
    </source>
</evidence>
<feature type="transmembrane region" description="Helical" evidence="7">
    <location>
        <begin position="339"/>
        <end position="357"/>
    </location>
</feature>
<dbReference type="GO" id="GO:0006508">
    <property type="term" value="P:proteolysis"/>
    <property type="evidence" value="ECO:0007669"/>
    <property type="project" value="UniProtKB-KW"/>
</dbReference>
<keyword evidence="7" id="KW-1133">Transmembrane helix</keyword>
<keyword evidence="10" id="KW-1185">Reference proteome</keyword>
<comment type="cofactor">
    <cofactor evidence="1">
        <name>Zn(2+)</name>
        <dbReference type="ChEBI" id="CHEBI:29105"/>
    </cofactor>
</comment>
<feature type="transmembrane region" description="Helical" evidence="7">
    <location>
        <begin position="225"/>
        <end position="242"/>
    </location>
</feature>
<feature type="domain" description="Peptidase M48" evidence="8">
    <location>
        <begin position="109"/>
        <end position="290"/>
    </location>
</feature>
<evidence type="ECO:0000256" key="7">
    <source>
        <dbReference type="SAM" id="Phobius"/>
    </source>
</evidence>
<keyword evidence="3" id="KW-0479">Metal-binding</keyword>
<feature type="transmembrane region" description="Helical" evidence="7">
    <location>
        <begin position="487"/>
        <end position="505"/>
    </location>
</feature>
<dbReference type="Pfam" id="PF01435">
    <property type="entry name" value="Peptidase_M48"/>
    <property type="match status" value="1"/>
</dbReference>
<feature type="transmembrane region" description="Helical" evidence="7">
    <location>
        <begin position="556"/>
        <end position="580"/>
    </location>
</feature>
<evidence type="ECO:0000256" key="6">
    <source>
        <dbReference type="ARBA" id="ARBA00023049"/>
    </source>
</evidence>
<evidence type="ECO:0000259" key="8">
    <source>
        <dbReference type="Pfam" id="PF01435"/>
    </source>
</evidence>
<evidence type="ECO:0000256" key="4">
    <source>
        <dbReference type="ARBA" id="ARBA00022801"/>
    </source>
</evidence>
<keyword evidence="6" id="KW-0482">Metalloprotease</keyword>
<feature type="transmembrane region" description="Helical" evidence="7">
    <location>
        <begin position="517"/>
        <end position="536"/>
    </location>
</feature>
<keyword evidence="7" id="KW-0812">Transmembrane</keyword>
<evidence type="ECO:0000256" key="2">
    <source>
        <dbReference type="ARBA" id="ARBA00022670"/>
    </source>
</evidence>
<comment type="caution">
    <text evidence="9">The sequence shown here is derived from an EMBL/GenBank/DDBJ whole genome shotgun (WGS) entry which is preliminary data.</text>
</comment>
<protein>
    <submittedName>
        <fullName evidence="9">Zn-dependent protease with chaperone function</fullName>
    </submittedName>
</protein>
<feature type="transmembrane region" description="Helical" evidence="7">
    <location>
        <begin position="587"/>
        <end position="607"/>
    </location>
</feature>
<keyword evidence="7" id="KW-0472">Membrane</keyword>
<dbReference type="Proteomes" id="UP001205185">
    <property type="component" value="Unassembled WGS sequence"/>
</dbReference>
<keyword evidence="4" id="KW-0378">Hydrolase</keyword>
<feature type="transmembrane region" description="Helical" evidence="7">
    <location>
        <begin position="364"/>
        <end position="384"/>
    </location>
</feature>
<accession>A0ABT1IJC4</accession>
<evidence type="ECO:0000256" key="3">
    <source>
        <dbReference type="ARBA" id="ARBA00022723"/>
    </source>
</evidence>
<feature type="transmembrane region" description="Helical" evidence="7">
    <location>
        <begin position="426"/>
        <end position="444"/>
    </location>
</feature>
<dbReference type="GO" id="GO:0008233">
    <property type="term" value="F:peptidase activity"/>
    <property type="evidence" value="ECO:0007669"/>
    <property type="project" value="UniProtKB-KW"/>
</dbReference>
<evidence type="ECO:0000313" key="9">
    <source>
        <dbReference type="EMBL" id="MCP2272643.1"/>
    </source>
</evidence>
<evidence type="ECO:0000256" key="1">
    <source>
        <dbReference type="ARBA" id="ARBA00001947"/>
    </source>
</evidence>
<feature type="transmembrane region" description="Helical" evidence="7">
    <location>
        <begin position="193"/>
        <end position="213"/>
    </location>
</feature>
<feature type="transmembrane region" description="Helical" evidence="7">
    <location>
        <begin position="305"/>
        <end position="327"/>
    </location>
</feature>
<keyword evidence="2 9" id="KW-0645">Protease</keyword>
<feature type="transmembrane region" description="Helical" evidence="7">
    <location>
        <begin position="638"/>
        <end position="659"/>
    </location>
</feature>
<feature type="transmembrane region" description="Helical" evidence="7">
    <location>
        <begin position="77"/>
        <end position="100"/>
    </location>
</feature>
<gene>
    <name evidence="9" type="ORF">LV75_005169</name>
</gene>
<reference evidence="9 10" key="1">
    <citation type="submission" date="2022-06" db="EMBL/GenBank/DDBJ databases">
        <title>Genomic Encyclopedia of Archaeal and Bacterial Type Strains, Phase II (KMG-II): from individual species to whole genera.</title>
        <authorList>
            <person name="Goeker M."/>
        </authorList>
    </citation>
    <scope>NUCLEOTIDE SEQUENCE [LARGE SCALE GENOMIC DNA]</scope>
    <source>
        <strain evidence="9 10">DSM 44255</strain>
    </source>
</reference>
<feature type="transmembrane region" description="Helical" evidence="7">
    <location>
        <begin position="396"/>
        <end position="414"/>
    </location>
</feature>
<evidence type="ECO:0000256" key="5">
    <source>
        <dbReference type="ARBA" id="ARBA00022833"/>
    </source>
</evidence>
<sequence length="820" mass="88106">MGSLLNVHKLSWKPSNRNWLRTNRETVVPTMMAEGKPIRSSSTGAFVVLVVTAVAAASFIYRLMLIRSAVPTLAQPIIGPLVLVALGGIIYFAMPFYTIWKLNLGEPPASAESLIRRIHVLAEEAGLIRPPEILASGHDFDAAQVIGTWRRPRLVIHGQLSRLWRRDRDGFDAVVRHELGHILLRDVSIGRKALAIAVAYPLVAILPHFFVVGLDDLSAYLFEDLWRLLALSLAVHLAYLSVMRTRELNADAVSGSSNYPLGMGALVARQRPLIASVFAKHPAPHVRLEVCQGTRSPDAASLWQGVLLGAAIGLAVFPMLSSLRVWVDGTELHLFEYTAGGLLAGVLFAAVVAPVVGANRRQPWTLGGGMVLGVLIAGELGVASSFEKAGRLGERALLVEFVALLMLAGLQVVYCRWLAATRGSQIAAVVVAVGIWMLFLRTYFTAIATPEIYSVLAEVYGFSDPDQFEMLVAAMAFTFLPVSPQDLTLVGILALGIAALVVPAFTVRFRRWRAIRLAALVASACGLILVAVRFVLKVSGIGAVVQADPASVIGTLLVWWIGPVLVVDLLVGVTMVAVLGSSLSTKLLGIAATAVGGLAATAVIAISATPGPALLTLFVLISVVVGPLATLTTASWNWPWGLIVLGTVGTMVAVGMGVVPRVPQGTPMPDLSEQLRQCVTGRWTTKGDIREVTIRGDPSMAFGGEGQAYEFRADGTYARTSSNATWQVDYQSRLILRLVVSGKSEGRWEVEGTALVFSGIDSSTEEHSVFFTTPPRDGERIGEPVRIEPGVGRELVSVECTTPYMMLTLGKHRQALERQR</sequence>
<feature type="transmembrane region" description="Helical" evidence="7">
    <location>
        <begin position="45"/>
        <end position="65"/>
    </location>
</feature>
<feature type="transmembrane region" description="Helical" evidence="7">
    <location>
        <begin position="613"/>
        <end position="631"/>
    </location>
</feature>
<name>A0ABT1IJC4_9PSEU</name>
<proteinExistence type="predicted"/>